<dbReference type="AlphaFoldDB" id="A0A2H5PP23"/>
<organism evidence="3 4">
    <name type="scientific">Citrus unshiu</name>
    <name type="common">Satsuma mandarin</name>
    <name type="synonym">Citrus nobilis var. unshiu</name>
    <dbReference type="NCBI Taxonomy" id="55188"/>
    <lineage>
        <taxon>Eukaryota</taxon>
        <taxon>Viridiplantae</taxon>
        <taxon>Streptophyta</taxon>
        <taxon>Embryophyta</taxon>
        <taxon>Tracheophyta</taxon>
        <taxon>Spermatophyta</taxon>
        <taxon>Magnoliopsida</taxon>
        <taxon>eudicotyledons</taxon>
        <taxon>Gunneridae</taxon>
        <taxon>Pentapetalae</taxon>
        <taxon>rosids</taxon>
        <taxon>malvids</taxon>
        <taxon>Sapindales</taxon>
        <taxon>Rutaceae</taxon>
        <taxon>Aurantioideae</taxon>
        <taxon>Citrus</taxon>
    </lineage>
</organism>
<accession>A0A2H5PP23</accession>
<feature type="region of interest" description="Disordered" evidence="1">
    <location>
        <begin position="77"/>
        <end position="98"/>
    </location>
</feature>
<feature type="signal peptide" evidence="2">
    <location>
        <begin position="1"/>
        <end position="24"/>
    </location>
</feature>
<dbReference type="EMBL" id="BDQV01000100">
    <property type="protein sequence ID" value="GAY54108.1"/>
    <property type="molecule type" value="Genomic_DNA"/>
</dbReference>
<evidence type="ECO:0000313" key="4">
    <source>
        <dbReference type="Proteomes" id="UP000236630"/>
    </source>
</evidence>
<evidence type="ECO:0000256" key="1">
    <source>
        <dbReference type="SAM" id="MobiDB-lite"/>
    </source>
</evidence>
<feature type="compositionally biased region" description="Pro residues" evidence="1">
    <location>
        <begin position="81"/>
        <end position="90"/>
    </location>
</feature>
<keyword evidence="4" id="KW-1185">Reference proteome</keyword>
<dbReference type="Proteomes" id="UP000236630">
    <property type="component" value="Unassembled WGS sequence"/>
</dbReference>
<name>A0A2H5PP23_CITUN</name>
<evidence type="ECO:0000256" key="2">
    <source>
        <dbReference type="SAM" id="SignalP"/>
    </source>
</evidence>
<gene>
    <name evidence="3" type="ORF">CUMW_154150</name>
</gene>
<proteinExistence type="predicted"/>
<protein>
    <submittedName>
        <fullName evidence="3">Uncharacterized protein</fullName>
    </submittedName>
</protein>
<comment type="caution">
    <text evidence="3">The sequence shown here is derived from an EMBL/GenBank/DDBJ whole genome shotgun (WGS) entry which is preliminary data.</text>
</comment>
<reference evidence="3 4" key="1">
    <citation type="journal article" date="2017" name="Front. Genet.">
        <title>Draft sequencing of the heterozygous diploid genome of Satsuma (Citrus unshiu Marc.) using a hybrid assembly approach.</title>
        <authorList>
            <person name="Shimizu T."/>
            <person name="Tanizawa Y."/>
            <person name="Mochizuki T."/>
            <person name="Nagasaki H."/>
            <person name="Yoshioka T."/>
            <person name="Toyoda A."/>
            <person name="Fujiyama A."/>
            <person name="Kaminuma E."/>
            <person name="Nakamura Y."/>
        </authorList>
    </citation>
    <scope>NUCLEOTIDE SEQUENCE [LARGE SCALE GENOMIC DNA]</scope>
    <source>
        <strain evidence="4">cv. Miyagawa wase</strain>
    </source>
</reference>
<sequence>MSMASVSVIAFLAIFFVLQPLTAPSNFLSPLSPLLAPAFGTLNQDCAPSPSPAQEKAAKKNESIFDRSIGMDCKNMGISVPLPPPPPPPTSLADSSENQAASNLLGNAHWLILLTWSLALVL</sequence>
<evidence type="ECO:0000313" key="3">
    <source>
        <dbReference type="EMBL" id="GAY54108.1"/>
    </source>
</evidence>
<keyword evidence="2" id="KW-0732">Signal</keyword>
<feature type="chain" id="PRO_5014183138" evidence="2">
    <location>
        <begin position="25"/>
        <end position="122"/>
    </location>
</feature>